<accession>A0ABT3SZI5</accession>
<comment type="caution">
    <text evidence="3">The sequence shown here is derived from an EMBL/GenBank/DDBJ whole genome shotgun (WGS) entry which is preliminary data.</text>
</comment>
<dbReference type="InterPro" id="IPR013094">
    <property type="entry name" value="AB_hydrolase_3"/>
</dbReference>
<evidence type="ECO:0000259" key="2">
    <source>
        <dbReference type="Pfam" id="PF07859"/>
    </source>
</evidence>
<evidence type="ECO:0000313" key="3">
    <source>
        <dbReference type="EMBL" id="MCX2975418.1"/>
    </source>
</evidence>
<dbReference type="PANTHER" id="PTHR48081:SF8">
    <property type="entry name" value="ALPHA_BETA HYDROLASE FOLD-3 DOMAIN-CONTAINING PROTEIN-RELATED"/>
    <property type="match status" value="1"/>
</dbReference>
<dbReference type="GO" id="GO:0016787">
    <property type="term" value="F:hydrolase activity"/>
    <property type="evidence" value="ECO:0007669"/>
    <property type="project" value="UniProtKB-KW"/>
</dbReference>
<dbReference type="Gene3D" id="3.40.50.1820">
    <property type="entry name" value="alpha/beta hydrolase"/>
    <property type="match status" value="1"/>
</dbReference>
<reference evidence="3" key="1">
    <citation type="submission" date="2019-02" db="EMBL/GenBank/DDBJ databases">
        <authorList>
            <person name="Li S.-H."/>
        </authorList>
    </citation>
    <scope>NUCLEOTIDE SEQUENCE</scope>
    <source>
        <strain evidence="3">IMCC8485</strain>
    </source>
</reference>
<organism evidence="3 4">
    <name type="scientific">Candidatus Seongchinamella marina</name>
    <dbReference type="NCBI Taxonomy" id="2518990"/>
    <lineage>
        <taxon>Bacteria</taxon>
        <taxon>Pseudomonadati</taxon>
        <taxon>Pseudomonadota</taxon>
        <taxon>Gammaproteobacteria</taxon>
        <taxon>Cellvibrionales</taxon>
        <taxon>Halieaceae</taxon>
        <taxon>Seongchinamella</taxon>
    </lineage>
</organism>
<proteinExistence type="predicted"/>
<gene>
    <name evidence="3" type="ORF">EYC87_17700</name>
</gene>
<dbReference type="EMBL" id="SHNP01000008">
    <property type="protein sequence ID" value="MCX2975418.1"/>
    <property type="molecule type" value="Genomic_DNA"/>
</dbReference>
<keyword evidence="1 3" id="KW-0378">Hydrolase</keyword>
<keyword evidence="4" id="KW-1185">Reference proteome</keyword>
<dbReference type="SUPFAM" id="SSF53474">
    <property type="entry name" value="alpha/beta-Hydrolases"/>
    <property type="match status" value="1"/>
</dbReference>
<protein>
    <submittedName>
        <fullName evidence="3">Alpha/beta hydrolase</fullName>
    </submittedName>
</protein>
<dbReference type="InterPro" id="IPR050300">
    <property type="entry name" value="GDXG_lipolytic_enzyme"/>
</dbReference>
<dbReference type="InterPro" id="IPR029058">
    <property type="entry name" value="AB_hydrolase_fold"/>
</dbReference>
<dbReference type="PANTHER" id="PTHR48081">
    <property type="entry name" value="AB HYDROLASE SUPERFAMILY PROTEIN C4A8.06C"/>
    <property type="match status" value="1"/>
</dbReference>
<dbReference type="Pfam" id="PF07859">
    <property type="entry name" value="Abhydrolase_3"/>
    <property type="match status" value="1"/>
</dbReference>
<feature type="domain" description="Alpha/beta hydrolase fold-3" evidence="2">
    <location>
        <begin position="120"/>
        <end position="327"/>
    </location>
</feature>
<evidence type="ECO:0000313" key="4">
    <source>
        <dbReference type="Proteomes" id="UP001143307"/>
    </source>
</evidence>
<name>A0ABT3SZI5_9GAMM</name>
<evidence type="ECO:0000256" key="1">
    <source>
        <dbReference type="ARBA" id="ARBA00022801"/>
    </source>
</evidence>
<sequence>MGSRMKRPRSAQLVKLLSIGIVAMLLVALALSWSWTFTPLGRLDYRAALLAKAMSLQAAPAVYDAAARVRANQMVETMLSAIEPHPDVRFEDRQIPGPDGQPLPIRIYWPQKDGVLPLYLDIHGGGWWMGDGFAFHDMQTHLVHMAEAIVVSVDYRLAPEHPFPAALDDSYTALLWLHANAASLGGDPQRIAVGGESAGGNLAAAVALRARDQGGPALRFQMLSVPSTDLSDTHHWPSYDETGDDYGLTVYGIRQVMAMYVPKVEQRTHPYVSPLLADDLADLPPALVITALFDPLRDQGEAYANMLRQAGVPVTLHREDGALHGFMGSPERARRIQEMSAEAIRRALYH</sequence>
<dbReference type="Proteomes" id="UP001143307">
    <property type="component" value="Unassembled WGS sequence"/>
</dbReference>